<dbReference type="EMBL" id="MU069987">
    <property type="protein sequence ID" value="KAF5830998.1"/>
    <property type="molecule type" value="Genomic_DNA"/>
</dbReference>
<accession>A0ABQ7G8R4</accession>
<dbReference type="Proteomes" id="UP000815325">
    <property type="component" value="Unassembled WGS sequence"/>
</dbReference>
<evidence type="ECO:0000313" key="1">
    <source>
        <dbReference type="EMBL" id="KAF5830998.1"/>
    </source>
</evidence>
<reference evidence="1" key="1">
    <citation type="submission" date="2017-08" db="EMBL/GenBank/DDBJ databases">
        <authorList>
            <person name="Polle J.E."/>
            <person name="Barry K."/>
            <person name="Cushman J."/>
            <person name="Schmutz J."/>
            <person name="Tran D."/>
            <person name="Hathwaick L.T."/>
            <person name="Yim W.C."/>
            <person name="Jenkins J."/>
            <person name="Mckie-Krisberg Z.M."/>
            <person name="Prochnik S."/>
            <person name="Lindquist E."/>
            <person name="Dockter R.B."/>
            <person name="Adam C."/>
            <person name="Molina H."/>
            <person name="Bunkerborg J."/>
            <person name="Jin E."/>
            <person name="Buchheim M."/>
            <person name="Magnuson J."/>
        </authorList>
    </citation>
    <scope>NUCLEOTIDE SEQUENCE</scope>
    <source>
        <strain evidence="1">CCAP 19/18</strain>
    </source>
</reference>
<protein>
    <submittedName>
        <fullName evidence="1">Uncharacterized protein</fullName>
    </submittedName>
</protein>
<organism evidence="1 2">
    <name type="scientific">Dunaliella salina</name>
    <name type="common">Green alga</name>
    <name type="synonym">Protococcus salinus</name>
    <dbReference type="NCBI Taxonomy" id="3046"/>
    <lineage>
        <taxon>Eukaryota</taxon>
        <taxon>Viridiplantae</taxon>
        <taxon>Chlorophyta</taxon>
        <taxon>core chlorophytes</taxon>
        <taxon>Chlorophyceae</taxon>
        <taxon>CS clade</taxon>
        <taxon>Chlamydomonadales</taxon>
        <taxon>Dunaliellaceae</taxon>
        <taxon>Dunaliella</taxon>
    </lineage>
</organism>
<gene>
    <name evidence="1" type="ORF">DUNSADRAFT_13754</name>
</gene>
<name>A0ABQ7G8R4_DUNSA</name>
<sequence>MATPVSPAMQLCGLRVCGDVCGHRCGARQQPVRHCAEASACHHFH</sequence>
<keyword evidence="2" id="KW-1185">Reference proteome</keyword>
<comment type="caution">
    <text evidence="1">The sequence shown here is derived from an EMBL/GenBank/DDBJ whole genome shotgun (WGS) entry which is preliminary data.</text>
</comment>
<evidence type="ECO:0000313" key="2">
    <source>
        <dbReference type="Proteomes" id="UP000815325"/>
    </source>
</evidence>
<proteinExistence type="predicted"/>